<gene>
    <name evidence="1" type="ORF">S01H1_17587</name>
</gene>
<proteinExistence type="predicted"/>
<accession>X0SBK2</accession>
<reference evidence="1" key="1">
    <citation type="journal article" date="2014" name="Front. Microbiol.">
        <title>High frequency of phylogenetically diverse reductive dehalogenase-homologous genes in deep subseafloor sedimentary metagenomes.</title>
        <authorList>
            <person name="Kawai M."/>
            <person name="Futagami T."/>
            <person name="Toyoda A."/>
            <person name="Takaki Y."/>
            <person name="Nishi S."/>
            <person name="Hori S."/>
            <person name="Arai W."/>
            <person name="Tsubouchi T."/>
            <person name="Morono Y."/>
            <person name="Uchiyama I."/>
            <person name="Ito T."/>
            <person name="Fujiyama A."/>
            <person name="Inagaki F."/>
            <person name="Takami H."/>
        </authorList>
    </citation>
    <scope>NUCLEOTIDE SEQUENCE</scope>
    <source>
        <strain evidence="1">Expedition CK06-06</strain>
    </source>
</reference>
<dbReference type="EMBL" id="BARS01009342">
    <property type="protein sequence ID" value="GAF73297.1"/>
    <property type="molecule type" value="Genomic_DNA"/>
</dbReference>
<sequence>MNAVKMWLVRFYYANRNYELKRWHGQLEKALQKRMDVMISLPVSGRQKVAGNDPVLQVLLKTKKLVDEYVLTWGVKDE</sequence>
<evidence type="ECO:0000313" key="1">
    <source>
        <dbReference type="EMBL" id="GAF73297.1"/>
    </source>
</evidence>
<protein>
    <submittedName>
        <fullName evidence="1">Uncharacterized protein</fullName>
    </submittedName>
</protein>
<comment type="caution">
    <text evidence="1">The sequence shown here is derived from an EMBL/GenBank/DDBJ whole genome shotgun (WGS) entry which is preliminary data.</text>
</comment>
<name>X0SBK2_9ZZZZ</name>
<organism evidence="1">
    <name type="scientific">marine sediment metagenome</name>
    <dbReference type="NCBI Taxonomy" id="412755"/>
    <lineage>
        <taxon>unclassified sequences</taxon>
        <taxon>metagenomes</taxon>
        <taxon>ecological metagenomes</taxon>
    </lineage>
</organism>
<dbReference type="AlphaFoldDB" id="X0SBK2"/>